<gene>
    <name evidence="3" type="ORF">D9R08_09955</name>
</gene>
<dbReference type="Proteomes" id="UP000281343">
    <property type="component" value="Unassembled WGS sequence"/>
</dbReference>
<feature type="transmembrane region" description="Helical" evidence="1">
    <location>
        <begin position="60"/>
        <end position="81"/>
    </location>
</feature>
<comment type="caution">
    <text evidence="3">The sequence shown here is derived from an EMBL/GenBank/DDBJ whole genome shotgun (WGS) entry which is preliminary data.</text>
</comment>
<evidence type="ECO:0000259" key="2">
    <source>
        <dbReference type="Pfam" id="PF06724"/>
    </source>
</evidence>
<sequence length="284" mass="29915">MEISVPTQSFQWTLPIMRAGYAGRGIVYVVVAGLSLWAIFRGGEAEGTGSAFSTLTGAPFGWVLLALIVLGMAAYAIWRVLDAAMDLEDYGTDAKGLIARAGMVVTGLIHGAIGVLAVSLIIGASRSGGGIEQAVAAVLQMPGGRWIIAFAAICTLGASLYYLQKALRRTYRDKLRASHFTRNWDWAMRAGVASQGVVVGVIGGFLAMAALRADSAQAGGMGQAFDWLGQQPFGQALVILLCLGLLGFAFFCLVNAGYRIIPRIAEPGTESLGELLKRKARAAT</sequence>
<dbReference type="OrthoDB" id="5702018at2"/>
<dbReference type="EMBL" id="RCNT01000004">
    <property type="protein sequence ID" value="RMA42413.1"/>
    <property type="molecule type" value="Genomic_DNA"/>
</dbReference>
<feature type="transmembrane region" description="Helical" evidence="1">
    <location>
        <begin position="233"/>
        <end position="254"/>
    </location>
</feature>
<dbReference type="AlphaFoldDB" id="A0A3L9Y7Z3"/>
<evidence type="ECO:0000256" key="1">
    <source>
        <dbReference type="SAM" id="Phobius"/>
    </source>
</evidence>
<feature type="transmembrane region" description="Helical" evidence="1">
    <location>
        <begin position="184"/>
        <end position="213"/>
    </location>
</feature>
<keyword evidence="1" id="KW-0812">Transmembrane</keyword>
<dbReference type="Pfam" id="PF06724">
    <property type="entry name" value="DUF1206"/>
    <property type="match status" value="3"/>
</dbReference>
<evidence type="ECO:0000313" key="3">
    <source>
        <dbReference type="EMBL" id="RMA42413.1"/>
    </source>
</evidence>
<feature type="domain" description="DUF1206" evidence="2">
    <location>
        <begin position="101"/>
        <end position="169"/>
    </location>
</feature>
<evidence type="ECO:0000313" key="4">
    <source>
        <dbReference type="Proteomes" id="UP000281343"/>
    </source>
</evidence>
<organism evidence="3 4">
    <name type="scientific">Rhodophyticola porphyridii</name>
    <dbReference type="NCBI Taxonomy" id="1852017"/>
    <lineage>
        <taxon>Bacteria</taxon>
        <taxon>Pseudomonadati</taxon>
        <taxon>Pseudomonadota</taxon>
        <taxon>Alphaproteobacteria</taxon>
        <taxon>Rhodobacterales</taxon>
        <taxon>Roseobacteraceae</taxon>
        <taxon>Rhodophyticola</taxon>
    </lineage>
</organism>
<protein>
    <submittedName>
        <fullName evidence="3">DUF1206 domain-containing protein</fullName>
    </submittedName>
</protein>
<feature type="transmembrane region" description="Helical" evidence="1">
    <location>
        <begin position="144"/>
        <end position="163"/>
    </location>
</feature>
<dbReference type="InterPro" id="IPR009597">
    <property type="entry name" value="DUF1206"/>
</dbReference>
<proteinExistence type="predicted"/>
<feature type="domain" description="DUF1206" evidence="2">
    <location>
        <begin position="19"/>
        <end position="85"/>
    </location>
</feature>
<feature type="transmembrane region" description="Helical" evidence="1">
    <location>
        <begin position="101"/>
        <end position="124"/>
    </location>
</feature>
<feature type="transmembrane region" description="Helical" evidence="1">
    <location>
        <begin position="21"/>
        <end position="40"/>
    </location>
</feature>
<accession>A0A3L9Y7Z3</accession>
<keyword evidence="1" id="KW-1133">Transmembrane helix</keyword>
<keyword evidence="4" id="KW-1185">Reference proteome</keyword>
<name>A0A3L9Y7Z3_9RHOB</name>
<reference evidence="3 4" key="1">
    <citation type="submission" date="2018-10" db="EMBL/GenBank/DDBJ databases">
        <authorList>
            <person name="Jung H.S."/>
            <person name="Jeon C.O."/>
        </authorList>
    </citation>
    <scope>NUCLEOTIDE SEQUENCE [LARGE SCALE GENOMIC DNA]</scope>
    <source>
        <strain evidence="3 4">MA-7-27</strain>
    </source>
</reference>
<keyword evidence="1" id="KW-0472">Membrane</keyword>
<feature type="domain" description="DUF1206" evidence="2">
    <location>
        <begin position="190"/>
        <end position="259"/>
    </location>
</feature>